<dbReference type="Proteomes" id="UP000683428">
    <property type="component" value="Chromosome"/>
</dbReference>
<evidence type="ECO:0000259" key="2">
    <source>
        <dbReference type="SMART" id="SM00867"/>
    </source>
</evidence>
<dbReference type="EMBL" id="CP064782">
    <property type="protein sequence ID" value="QWT48133.1"/>
    <property type="molecule type" value="Genomic_DNA"/>
</dbReference>
<keyword evidence="4" id="KW-1185">Reference proteome</keyword>
<dbReference type="KEGG" id="aiq:Azoinq_09660"/>
<evidence type="ECO:0000256" key="1">
    <source>
        <dbReference type="SAM" id="SignalP"/>
    </source>
</evidence>
<protein>
    <submittedName>
        <fullName evidence="3">YceI family protein</fullName>
    </submittedName>
</protein>
<accession>A0A975SKQ8</accession>
<feature type="chain" id="PRO_5037355722" evidence="1">
    <location>
        <begin position="31"/>
        <end position="202"/>
    </location>
</feature>
<feature type="domain" description="Lipid/polyisoprenoid-binding YceI-like" evidence="2">
    <location>
        <begin position="36"/>
        <end position="196"/>
    </location>
</feature>
<dbReference type="AlphaFoldDB" id="A0A975SKQ8"/>
<sequence>MIRFTPNALMLAAALAALPLTPMVMGTAQAAPAVTYNAVQPAQSHLGFVFKQMNVPVEGKFNRFAAQIDFNPAKPEAGHAAFTVDIASIDAGSAEANGEVVGKNWFNAKAFPQAKFVSTGIKALGGNRYQVAGNLTIKGRSRPVAAPFTFTAQGAQGAFDGGFVLKRADFGLGEGEWADFSTVANDIQIKVHLLAGGSPAKK</sequence>
<reference evidence="3" key="1">
    <citation type="submission" date="2020-11" db="EMBL/GenBank/DDBJ databases">
        <title>Azospira inquinata sp. nov.</title>
        <authorList>
            <person name="Moe W.M."/>
            <person name="Mikes M.C."/>
        </authorList>
    </citation>
    <scope>NUCLEOTIDE SEQUENCE</scope>
    <source>
        <strain evidence="3">Azo-3</strain>
    </source>
</reference>
<dbReference type="PANTHER" id="PTHR34406:SF1">
    <property type="entry name" value="PROTEIN YCEI"/>
    <property type="match status" value="1"/>
</dbReference>
<organism evidence="3 4">
    <name type="scientific">Azospira inquinata</name>
    <dbReference type="NCBI Taxonomy" id="2785627"/>
    <lineage>
        <taxon>Bacteria</taxon>
        <taxon>Pseudomonadati</taxon>
        <taxon>Pseudomonadota</taxon>
        <taxon>Betaproteobacteria</taxon>
        <taxon>Rhodocyclales</taxon>
        <taxon>Rhodocyclaceae</taxon>
        <taxon>Azospira</taxon>
    </lineage>
</organism>
<gene>
    <name evidence="3" type="ORF">Azoinq_09660</name>
</gene>
<dbReference type="InterPro" id="IPR007372">
    <property type="entry name" value="Lipid/polyisoprenoid-bd_YceI"/>
</dbReference>
<dbReference type="Pfam" id="PF04264">
    <property type="entry name" value="YceI"/>
    <property type="match status" value="1"/>
</dbReference>
<evidence type="ECO:0000313" key="3">
    <source>
        <dbReference type="EMBL" id="QWT48133.1"/>
    </source>
</evidence>
<keyword evidence="1" id="KW-0732">Signal</keyword>
<name>A0A975SKQ8_9RHOO</name>
<dbReference type="PANTHER" id="PTHR34406">
    <property type="entry name" value="PROTEIN YCEI"/>
    <property type="match status" value="1"/>
</dbReference>
<proteinExistence type="predicted"/>
<dbReference type="RefSeq" id="WP_216129613.1">
    <property type="nucleotide sequence ID" value="NZ_CP064782.1"/>
</dbReference>
<dbReference type="SMART" id="SM00867">
    <property type="entry name" value="YceI"/>
    <property type="match status" value="1"/>
</dbReference>
<feature type="signal peptide" evidence="1">
    <location>
        <begin position="1"/>
        <end position="30"/>
    </location>
</feature>
<evidence type="ECO:0000313" key="4">
    <source>
        <dbReference type="Proteomes" id="UP000683428"/>
    </source>
</evidence>